<dbReference type="EMBL" id="CP108110">
    <property type="protein sequence ID" value="WUQ87920.1"/>
    <property type="molecule type" value="Genomic_DNA"/>
</dbReference>
<evidence type="ECO:0000313" key="2">
    <source>
        <dbReference type="EMBL" id="WUQ87920.1"/>
    </source>
</evidence>
<evidence type="ECO:0000256" key="1">
    <source>
        <dbReference type="SAM" id="SignalP"/>
    </source>
</evidence>
<dbReference type="Proteomes" id="UP001432222">
    <property type="component" value="Chromosome"/>
</dbReference>
<feature type="chain" id="PRO_5047156901" description="DUF732 domain-containing protein" evidence="1">
    <location>
        <begin position="31"/>
        <end position="71"/>
    </location>
</feature>
<keyword evidence="1" id="KW-0732">Signal</keyword>
<keyword evidence="3" id="KW-1185">Reference proteome</keyword>
<proteinExistence type="predicted"/>
<evidence type="ECO:0008006" key="4">
    <source>
        <dbReference type="Google" id="ProtNLM"/>
    </source>
</evidence>
<gene>
    <name evidence="2" type="ORF">OHA16_36025</name>
</gene>
<sequence>MNRFSRSLAVLAVTATAVIGGISVAPGASAAGKRCDVEYTVAYYTYKQLGYGDMDSLLHAEKSYALCQVHG</sequence>
<reference evidence="2" key="1">
    <citation type="submission" date="2022-10" db="EMBL/GenBank/DDBJ databases">
        <title>The complete genomes of actinobacterial strains from the NBC collection.</title>
        <authorList>
            <person name="Joergensen T.S."/>
            <person name="Alvarez Arevalo M."/>
            <person name="Sterndorff E.B."/>
            <person name="Faurdal D."/>
            <person name="Vuksanovic O."/>
            <person name="Mourched A.-S."/>
            <person name="Charusanti P."/>
            <person name="Shaw S."/>
            <person name="Blin K."/>
            <person name="Weber T."/>
        </authorList>
    </citation>
    <scope>NUCLEOTIDE SEQUENCE</scope>
    <source>
        <strain evidence="2">NBC_00222</strain>
    </source>
</reference>
<protein>
    <recommendedName>
        <fullName evidence="4">DUF732 domain-containing protein</fullName>
    </recommendedName>
</protein>
<feature type="signal peptide" evidence="1">
    <location>
        <begin position="1"/>
        <end position="30"/>
    </location>
</feature>
<organism evidence="2 3">
    <name type="scientific">Kitasatospora purpeofusca</name>
    <dbReference type="NCBI Taxonomy" id="67352"/>
    <lineage>
        <taxon>Bacteria</taxon>
        <taxon>Bacillati</taxon>
        <taxon>Actinomycetota</taxon>
        <taxon>Actinomycetes</taxon>
        <taxon>Kitasatosporales</taxon>
        <taxon>Streptomycetaceae</taxon>
        <taxon>Kitasatospora</taxon>
    </lineage>
</organism>
<evidence type="ECO:0000313" key="3">
    <source>
        <dbReference type="Proteomes" id="UP001432222"/>
    </source>
</evidence>
<dbReference type="RefSeq" id="WP_328958475.1">
    <property type="nucleotide sequence ID" value="NZ_CP108110.1"/>
</dbReference>
<accession>A0ABZ1UAL3</accession>
<name>A0ABZ1UAL3_9ACTN</name>